<feature type="region of interest" description="Disordered" evidence="1">
    <location>
        <begin position="140"/>
        <end position="160"/>
    </location>
</feature>
<evidence type="ECO:0000313" key="2">
    <source>
        <dbReference type="EMBL" id="OCB90946.1"/>
    </source>
</evidence>
<keyword evidence="3" id="KW-1185">Reference proteome</keyword>
<organism evidence="2 3">
    <name type="scientific">Sanghuangporus baumii</name>
    <name type="common">Phellinus baumii</name>
    <dbReference type="NCBI Taxonomy" id="108892"/>
    <lineage>
        <taxon>Eukaryota</taxon>
        <taxon>Fungi</taxon>
        <taxon>Dikarya</taxon>
        <taxon>Basidiomycota</taxon>
        <taxon>Agaricomycotina</taxon>
        <taxon>Agaricomycetes</taxon>
        <taxon>Hymenochaetales</taxon>
        <taxon>Hymenochaetaceae</taxon>
        <taxon>Sanghuangporus</taxon>
    </lineage>
</organism>
<dbReference type="AlphaFoldDB" id="A0A9Q5NBD3"/>
<dbReference type="EMBL" id="LNZH02000112">
    <property type="protein sequence ID" value="OCB90946.1"/>
    <property type="molecule type" value="Genomic_DNA"/>
</dbReference>
<sequence>MVSRGNKTRVVLDTYGTSANVLNDTTISIKRVLKRSPPRESTRPRQSTPSSSSSPEATYVRGHEIARLVREFGDIFVERNDLSFDKNEPDSSWFDDELDRSAIADFSPAANHSFSTDGDGSFFLLDNSFSGHAANEDSYFADEESNSSESPCSSPVFSRASSPVSSPDSFIFNGPTIRLVQPTSPTDAEIMSPPDVDRAILLGIQRMREADGRARNESELGAAAA</sequence>
<accession>A0A9Q5NBD3</accession>
<evidence type="ECO:0000313" key="3">
    <source>
        <dbReference type="Proteomes" id="UP000757232"/>
    </source>
</evidence>
<proteinExistence type="predicted"/>
<gene>
    <name evidence="2" type="ORF">A7U60_g1799</name>
</gene>
<protein>
    <submittedName>
        <fullName evidence="2">Uncharacterized protein</fullName>
    </submittedName>
</protein>
<comment type="caution">
    <text evidence="2">The sequence shown here is derived from an EMBL/GenBank/DDBJ whole genome shotgun (WGS) entry which is preliminary data.</text>
</comment>
<evidence type="ECO:0000256" key="1">
    <source>
        <dbReference type="SAM" id="MobiDB-lite"/>
    </source>
</evidence>
<feature type="compositionally biased region" description="Low complexity" evidence="1">
    <location>
        <begin position="44"/>
        <end position="56"/>
    </location>
</feature>
<dbReference type="Proteomes" id="UP000757232">
    <property type="component" value="Unassembled WGS sequence"/>
</dbReference>
<feature type="region of interest" description="Disordered" evidence="1">
    <location>
        <begin position="31"/>
        <end position="59"/>
    </location>
</feature>
<feature type="compositionally biased region" description="Low complexity" evidence="1">
    <location>
        <begin position="147"/>
        <end position="160"/>
    </location>
</feature>
<name>A0A9Q5NBD3_SANBA</name>
<reference evidence="2" key="1">
    <citation type="submission" date="2016-06" db="EMBL/GenBank/DDBJ databases">
        <title>Draft Genome sequence of the fungus Inonotus baumii.</title>
        <authorList>
            <person name="Zhu H."/>
            <person name="Lin W."/>
        </authorList>
    </citation>
    <scope>NUCLEOTIDE SEQUENCE</scope>
    <source>
        <strain evidence="2">821</strain>
    </source>
</reference>